<dbReference type="InterPro" id="IPR004358">
    <property type="entry name" value="Sig_transdc_His_kin-like_C"/>
</dbReference>
<dbReference type="CDD" id="cd00082">
    <property type="entry name" value="HisKA"/>
    <property type="match status" value="1"/>
</dbReference>
<accession>A0A7V0QSC1</accession>
<evidence type="ECO:0000259" key="11">
    <source>
        <dbReference type="PROSITE" id="PS50113"/>
    </source>
</evidence>
<keyword evidence="8" id="KW-0902">Two-component regulatory system</keyword>
<evidence type="ECO:0000313" key="12">
    <source>
        <dbReference type="EMBL" id="HDN84867.1"/>
    </source>
</evidence>
<organism evidence="12">
    <name type="scientific">Aerophobetes bacterium</name>
    <dbReference type="NCBI Taxonomy" id="2030807"/>
    <lineage>
        <taxon>Bacteria</taxon>
        <taxon>Candidatus Aerophobota</taxon>
    </lineage>
</organism>
<dbReference type="CDD" id="cd00130">
    <property type="entry name" value="PAS"/>
    <property type="match status" value="1"/>
</dbReference>
<feature type="domain" description="PAS" evidence="10">
    <location>
        <begin position="317"/>
        <end position="370"/>
    </location>
</feature>
<dbReference type="InterPro" id="IPR036097">
    <property type="entry name" value="HisK_dim/P_sf"/>
</dbReference>
<dbReference type="InterPro" id="IPR003594">
    <property type="entry name" value="HATPase_dom"/>
</dbReference>
<proteinExistence type="predicted"/>
<dbReference type="PANTHER" id="PTHR43065:SF10">
    <property type="entry name" value="PEROXIDE STRESS-ACTIVATED HISTIDINE KINASE MAK3"/>
    <property type="match status" value="1"/>
</dbReference>
<dbReference type="Gene3D" id="1.10.287.130">
    <property type="match status" value="1"/>
</dbReference>
<dbReference type="SMART" id="SM00387">
    <property type="entry name" value="HATPase_c"/>
    <property type="match status" value="1"/>
</dbReference>
<keyword evidence="4" id="KW-0808">Transferase</keyword>
<dbReference type="GO" id="GO:0000155">
    <property type="term" value="F:phosphorelay sensor kinase activity"/>
    <property type="evidence" value="ECO:0007669"/>
    <property type="project" value="InterPro"/>
</dbReference>
<dbReference type="Pfam" id="PF02518">
    <property type="entry name" value="HATPase_c"/>
    <property type="match status" value="1"/>
</dbReference>
<evidence type="ECO:0000256" key="2">
    <source>
        <dbReference type="ARBA" id="ARBA00012438"/>
    </source>
</evidence>
<dbReference type="SMART" id="SM00065">
    <property type="entry name" value="GAF"/>
    <property type="match status" value="1"/>
</dbReference>
<dbReference type="Proteomes" id="UP000885660">
    <property type="component" value="Unassembled WGS sequence"/>
</dbReference>
<dbReference type="Gene3D" id="3.30.565.10">
    <property type="entry name" value="Histidine kinase-like ATPase, C-terminal domain"/>
    <property type="match status" value="1"/>
</dbReference>
<dbReference type="InterPro" id="IPR003661">
    <property type="entry name" value="HisK_dim/P_dom"/>
</dbReference>
<sequence length="681" mass="78766">MANILFISYEERRKRFLNSILGSEYFIIMGDVNYKNKIDNLIPLIDLVIIDFSSLRWEALDVVHRLKDYPVPVLGMGKEVNKEIIQAARERGLAEYIDVEKGLGFISKFIRERTEKEMLISKVKEEKKAVKEYSPSFLFKEKGGIFYSEQWQFLEEISHFLIHGYNLRELMQFFLDLLAKMFGVTRICFLLKDRIKNSYQIKASIGIPEEVKNHVQLFAHQGLAEFLTRKGTVVTNRSILQINFETAYRIKQEMKLIQSSVVFPLSPQGELIGMLGLGQKITGEELSSLEIKQIFLLCNQIGLAVQNLLFYEEMFCQKKYIENVLKNASSGVISINEDHKITTCNPRAKRILNLESQDLIGKDIRELPSPVGDLLFETLTLGTRYERKEVYIPGIKRWVGISTNQIKDAEEKVIGSIMIFTDLTPIKHLQREKEKMQKRDFLAQVAVRLSHELRNSFVPIKSLAELLSSKYLDREFQEKFFHVVKTEVERIDNLIERLVFFSQPLHLYKKAESVTSIITESIDQVKKKLPSNREIQLNLTFDEEKLLVYVDRETILKAFDHIIMNSIEAVPEERVVKIDINCEIVDKIPESFLSGNWRKIDFPENGEYVRIEIKDNGEGLPHEDTNKIFDPFFTTKNKGIGLGLTISQSIIEEHGGLVVPLKKKEKGATIVVYLPRYQLPE</sequence>
<dbReference type="EMBL" id="DRBC01000228">
    <property type="protein sequence ID" value="HDN84867.1"/>
    <property type="molecule type" value="Genomic_DNA"/>
</dbReference>
<dbReference type="Pfam" id="PF13426">
    <property type="entry name" value="PAS_9"/>
    <property type="match status" value="1"/>
</dbReference>
<dbReference type="SMART" id="SM00091">
    <property type="entry name" value="PAS"/>
    <property type="match status" value="1"/>
</dbReference>
<dbReference type="EC" id="2.7.13.3" evidence="2"/>
<gene>
    <name evidence="12" type="ORF">ENG47_03815</name>
</gene>
<keyword evidence="7" id="KW-0067">ATP-binding</keyword>
<dbReference type="SUPFAM" id="SSF55874">
    <property type="entry name" value="ATPase domain of HSP90 chaperone/DNA topoisomerase II/histidine kinase"/>
    <property type="match status" value="1"/>
</dbReference>
<evidence type="ECO:0000256" key="7">
    <source>
        <dbReference type="ARBA" id="ARBA00022840"/>
    </source>
</evidence>
<dbReference type="Gene3D" id="3.30.450.20">
    <property type="entry name" value="PAS domain"/>
    <property type="match status" value="1"/>
</dbReference>
<dbReference type="Pfam" id="PF00512">
    <property type="entry name" value="HisKA"/>
    <property type="match status" value="1"/>
</dbReference>
<dbReference type="InterPro" id="IPR035965">
    <property type="entry name" value="PAS-like_dom_sf"/>
</dbReference>
<dbReference type="InterPro" id="IPR000700">
    <property type="entry name" value="PAS-assoc_C"/>
</dbReference>
<name>A0A7V0QSC1_UNCAE</name>
<evidence type="ECO:0000256" key="3">
    <source>
        <dbReference type="ARBA" id="ARBA00022553"/>
    </source>
</evidence>
<dbReference type="AlphaFoldDB" id="A0A7V0QSC1"/>
<keyword evidence="3" id="KW-0597">Phosphoprotein</keyword>
<feature type="domain" description="PAC" evidence="11">
    <location>
        <begin position="383"/>
        <end position="435"/>
    </location>
</feature>
<comment type="catalytic activity">
    <reaction evidence="1">
        <text>ATP + protein L-histidine = ADP + protein N-phospho-L-histidine.</text>
        <dbReference type="EC" id="2.7.13.3"/>
    </reaction>
</comment>
<protein>
    <recommendedName>
        <fullName evidence="2">histidine kinase</fullName>
        <ecNumber evidence="2">2.7.13.3</ecNumber>
    </recommendedName>
</protein>
<evidence type="ECO:0000256" key="4">
    <source>
        <dbReference type="ARBA" id="ARBA00022679"/>
    </source>
</evidence>
<comment type="caution">
    <text evidence="12">The sequence shown here is derived from an EMBL/GenBank/DDBJ whole genome shotgun (WGS) entry which is preliminary data.</text>
</comment>
<dbReference type="SUPFAM" id="SSF47384">
    <property type="entry name" value="Homodimeric domain of signal transducing histidine kinase"/>
    <property type="match status" value="1"/>
</dbReference>
<dbReference type="PROSITE" id="PS50109">
    <property type="entry name" value="HIS_KIN"/>
    <property type="match status" value="1"/>
</dbReference>
<dbReference type="PROSITE" id="PS50112">
    <property type="entry name" value="PAS"/>
    <property type="match status" value="1"/>
</dbReference>
<evidence type="ECO:0000259" key="9">
    <source>
        <dbReference type="PROSITE" id="PS50109"/>
    </source>
</evidence>
<dbReference type="PANTHER" id="PTHR43065">
    <property type="entry name" value="SENSOR HISTIDINE KINASE"/>
    <property type="match status" value="1"/>
</dbReference>
<dbReference type="PRINTS" id="PR00344">
    <property type="entry name" value="BCTRLSENSOR"/>
</dbReference>
<dbReference type="InterPro" id="IPR000014">
    <property type="entry name" value="PAS"/>
</dbReference>
<dbReference type="InterPro" id="IPR029016">
    <property type="entry name" value="GAF-like_dom_sf"/>
</dbReference>
<dbReference type="NCBIfam" id="TIGR00229">
    <property type="entry name" value="sensory_box"/>
    <property type="match status" value="1"/>
</dbReference>
<dbReference type="SMART" id="SM00388">
    <property type="entry name" value="HisKA"/>
    <property type="match status" value="1"/>
</dbReference>
<evidence type="ECO:0000256" key="8">
    <source>
        <dbReference type="ARBA" id="ARBA00023012"/>
    </source>
</evidence>
<keyword evidence="6 12" id="KW-0418">Kinase</keyword>
<evidence type="ECO:0000256" key="5">
    <source>
        <dbReference type="ARBA" id="ARBA00022741"/>
    </source>
</evidence>
<dbReference type="InterPro" id="IPR003018">
    <property type="entry name" value="GAF"/>
</dbReference>
<keyword evidence="5" id="KW-0547">Nucleotide-binding</keyword>
<dbReference type="InterPro" id="IPR036890">
    <property type="entry name" value="HATPase_C_sf"/>
</dbReference>
<dbReference type="Gene3D" id="3.30.450.40">
    <property type="match status" value="1"/>
</dbReference>
<dbReference type="InterPro" id="IPR005467">
    <property type="entry name" value="His_kinase_dom"/>
</dbReference>
<evidence type="ECO:0000259" key="10">
    <source>
        <dbReference type="PROSITE" id="PS50112"/>
    </source>
</evidence>
<dbReference type="SUPFAM" id="SSF55781">
    <property type="entry name" value="GAF domain-like"/>
    <property type="match status" value="1"/>
</dbReference>
<dbReference type="SUPFAM" id="SSF55785">
    <property type="entry name" value="PYP-like sensor domain (PAS domain)"/>
    <property type="match status" value="1"/>
</dbReference>
<dbReference type="PROSITE" id="PS50113">
    <property type="entry name" value="PAC"/>
    <property type="match status" value="1"/>
</dbReference>
<feature type="domain" description="Histidine kinase" evidence="9">
    <location>
        <begin position="448"/>
        <end position="678"/>
    </location>
</feature>
<evidence type="ECO:0000256" key="6">
    <source>
        <dbReference type="ARBA" id="ARBA00022777"/>
    </source>
</evidence>
<reference evidence="12" key="1">
    <citation type="journal article" date="2020" name="mSystems">
        <title>Genome- and Community-Level Interaction Insights into Carbon Utilization and Element Cycling Functions of Hydrothermarchaeota in Hydrothermal Sediment.</title>
        <authorList>
            <person name="Zhou Z."/>
            <person name="Liu Y."/>
            <person name="Xu W."/>
            <person name="Pan J."/>
            <person name="Luo Z.H."/>
            <person name="Li M."/>
        </authorList>
    </citation>
    <scope>NUCLEOTIDE SEQUENCE [LARGE SCALE GENOMIC DNA]</scope>
    <source>
        <strain evidence="12">HyVt-219</strain>
    </source>
</reference>
<evidence type="ECO:0000256" key="1">
    <source>
        <dbReference type="ARBA" id="ARBA00000085"/>
    </source>
</evidence>
<dbReference type="GO" id="GO:0005524">
    <property type="term" value="F:ATP binding"/>
    <property type="evidence" value="ECO:0007669"/>
    <property type="project" value="UniProtKB-KW"/>
</dbReference>
<dbReference type="Pfam" id="PF01590">
    <property type="entry name" value="GAF"/>
    <property type="match status" value="1"/>
</dbReference>